<dbReference type="Gene3D" id="1.10.155.10">
    <property type="entry name" value="Chemotaxis receptor methyltransferase CheR, N-terminal domain"/>
    <property type="match status" value="1"/>
</dbReference>
<dbReference type="SUPFAM" id="SSF53335">
    <property type="entry name" value="S-adenosyl-L-methionine-dependent methyltransferases"/>
    <property type="match status" value="1"/>
</dbReference>
<evidence type="ECO:0000256" key="1">
    <source>
        <dbReference type="ARBA" id="ARBA00001541"/>
    </source>
</evidence>
<evidence type="ECO:0000313" key="8">
    <source>
        <dbReference type="Proteomes" id="UP000663918"/>
    </source>
</evidence>
<organism evidence="7 8">
    <name type="scientific">Brevundimonas goettingensis</name>
    <dbReference type="NCBI Taxonomy" id="2774190"/>
    <lineage>
        <taxon>Bacteria</taxon>
        <taxon>Pseudomonadati</taxon>
        <taxon>Pseudomonadota</taxon>
        <taxon>Alphaproteobacteria</taxon>
        <taxon>Caulobacterales</taxon>
        <taxon>Caulobacteraceae</taxon>
        <taxon>Brevundimonas</taxon>
    </lineage>
</organism>
<dbReference type="GO" id="GO:0032259">
    <property type="term" value="P:methylation"/>
    <property type="evidence" value="ECO:0007669"/>
    <property type="project" value="UniProtKB-KW"/>
</dbReference>
<gene>
    <name evidence="7" type="ORF">IFJ75_08630</name>
</gene>
<dbReference type="RefSeq" id="WP_225897057.1">
    <property type="nucleotide sequence ID" value="NZ_CP062222.1"/>
</dbReference>
<dbReference type="EC" id="2.1.1.80" evidence="2"/>
<dbReference type="SMART" id="SM00138">
    <property type="entry name" value="MeTrc"/>
    <property type="match status" value="1"/>
</dbReference>
<dbReference type="InterPro" id="IPR022642">
    <property type="entry name" value="CheR_C"/>
</dbReference>
<evidence type="ECO:0000256" key="2">
    <source>
        <dbReference type="ARBA" id="ARBA00012534"/>
    </source>
</evidence>
<evidence type="ECO:0000256" key="3">
    <source>
        <dbReference type="ARBA" id="ARBA00022603"/>
    </source>
</evidence>
<keyword evidence="5" id="KW-0949">S-adenosyl-L-methionine</keyword>
<name>A0A975GWP7_9CAUL</name>
<reference evidence="7" key="1">
    <citation type="submission" date="2020-09" db="EMBL/GenBank/DDBJ databases">
        <title>Brevundimonas sp. LVF2 isolated from a puddle in Goettingen, Germany.</title>
        <authorList>
            <person name="Friedrich I."/>
            <person name="Klassen A."/>
            <person name="Hannes N."/>
            <person name="Schneider D."/>
            <person name="Hertel R."/>
            <person name="Daniel R."/>
        </authorList>
    </citation>
    <scope>NUCLEOTIDE SEQUENCE</scope>
    <source>
        <strain evidence="7">LVF2</strain>
    </source>
</reference>
<accession>A0A975GWP7</accession>
<dbReference type="AlphaFoldDB" id="A0A975GWP7"/>
<keyword evidence="3" id="KW-0489">Methyltransferase</keyword>
<dbReference type="EMBL" id="CP062222">
    <property type="protein sequence ID" value="QTC92891.1"/>
    <property type="molecule type" value="Genomic_DNA"/>
</dbReference>
<evidence type="ECO:0000256" key="4">
    <source>
        <dbReference type="ARBA" id="ARBA00022679"/>
    </source>
</evidence>
<comment type="catalytic activity">
    <reaction evidence="1">
        <text>L-glutamyl-[protein] + S-adenosyl-L-methionine = [protein]-L-glutamate 5-O-methyl ester + S-adenosyl-L-homocysteine</text>
        <dbReference type="Rhea" id="RHEA:24452"/>
        <dbReference type="Rhea" id="RHEA-COMP:10208"/>
        <dbReference type="Rhea" id="RHEA-COMP:10311"/>
        <dbReference type="ChEBI" id="CHEBI:29973"/>
        <dbReference type="ChEBI" id="CHEBI:57856"/>
        <dbReference type="ChEBI" id="CHEBI:59789"/>
        <dbReference type="ChEBI" id="CHEBI:82795"/>
        <dbReference type="EC" id="2.1.1.80"/>
    </reaction>
</comment>
<dbReference type="InterPro" id="IPR036804">
    <property type="entry name" value="CheR_N_sf"/>
</dbReference>
<proteinExistence type="predicted"/>
<dbReference type="SUPFAM" id="SSF47757">
    <property type="entry name" value="Chemotaxis receptor methyltransferase CheR, N-terminal domain"/>
    <property type="match status" value="1"/>
</dbReference>
<dbReference type="KEGG" id="bgoe:IFJ75_08630"/>
<protein>
    <recommendedName>
        <fullName evidence="2">protein-glutamate O-methyltransferase</fullName>
        <ecNumber evidence="2">2.1.1.80</ecNumber>
    </recommendedName>
</protein>
<evidence type="ECO:0000256" key="5">
    <source>
        <dbReference type="ARBA" id="ARBA00022691"/>
    </source>
</evidence>
<feature type="domain" description="CheR-type methyltransferase" evidence="6">
    <location>
        <begin position="6"/>
        <end position="273"/>
    </location>
</feature>
<dbReference type="PRINTS" id="PR00996">
    <property type="entry name" value="CHERMTFRASE"/>
</dbReference>
<dbReference type="PROSITE" id="PS50123">
    <property type="entry name" value="CHER"/>
    <property type="match status" value="1"/>
</dbReference>
<sequence length="283" mass="32118">MSRGTPGMADFHLTAESLERICDFLYRRTGMIFGEKKRYYIERRVADRMKANGTVSFTFYFGLLRANPAEGEALINACTVNETYFYREDHQLKCLSDDLLPELIRNKAPGDRVRIWSNPCSSGEEPYSIALWLLENWRLVDAYNVEIVGSDIDSHALAAAAAGEYGDRALSRLPGPVLDSYFNPTHHHRRRIIDDLRESISLSPANLIDRDSMAGHGRFEVIFCRNVLIYFDDAARKVAVGHLFDALVPGGFLCLGHTESMSRISDAFVLRRFPEAMVYQRPV</sequence>
<dbReference type="InterPro" id="IPR022641">
    <property type="entry name" value="CheR_N"/>
</dbReference>
<dbReference type="InterPro" id="IPR000780">
    <property type="entry name" value="CheR_MeTrfase"/>
</dbReference>
<dbReference type="InterPro" id="IPR029063">
    <property type="entry name" value="SAM-dependent_MTases_sf"/>
</dbReference>
<evidence type="ECO:0000259" key="6">
    <source>
        <dbReference type="PROSITE" id="PS50123"/>
    </source>
</evidence>
<keyword evidence="4" id="KW-0808">Transferase</keyword>
<dbReference type="InterPro" id="IPR050903">
    <property type="entry name" value="Bact_Chemotaxis_MeTrfase"/>
</dbReference>
<keyword evidence="8" id="KW-1185">Reference proteome</keyword>
<dbReference type="PANTHER" id="PTHR24422">
    <property type="entry name" value="CHEMOTAXIS PROTEIN METHYLTRANSFERASE"/>
    <property type="match status" value="1"/>
</dbReference>
<dbReference type="GO" id="GO:0008983">
    <property type="term" value="F:protein-glutamate O-methyltransferase activity"/>
    <property type="evidence" value="ECO:0007669"/>
    <property type="project" value="UniProtKB-EC"/>
</dbReference>
<dbReference type="PANTHER" id="PTHR24422:SF10">
    <property type="entry name" value="CHEMOTAXIS PROTEIN METHYLTRANSFERASE 2"/>
    <property type="match status" value="1"/>
</dbReference>
<evidence type="ECO:0000313" key="7">
    <source>
        <dbReference type="EMBL" id="QTC92891.1"/>
    </source>
</evidence>
<dbReference type="Pfam" id="PF01739">
    <property type="entry name" value="CheR"/>
    <property type="match status" value="1"/>
</dbReference>
<dbReference type="Gene3D" id="3.40.50.150">
    <property type="entry name" value="Vaccinia Virus protein VP39"/>
    <property type="match status" value="1"/>
</dbReference>
<dbReference type="Proteomes" id="UP000663918">
    <property type="component" value="Chromosome"/>
</dbReference>
<dbReference type="Pfam" id="PF03705">
    <property type="entry name" value="CheR_N"/>
    <property type="match status" value="1"/>
</dbReference>